<sequence length="66" mass="6879">MTTNDFTFKDRIEAIKVRLVSTHGASDEFTGVLAAEIAGGTGLEGALHAANHAAAVLVSTPRDINQ</sequence>
<dbReference type="RefSeq" id="WP_312887441.1">
    <property type="nucleotide sequence ID" value="NZ_JACIHI010000014.1"/>
</dbReference>
<dbReference type="SUPFAM" id="SSF53613">
    <property type="entry name" value="Ribokinase-like"/>
    <property type="match status" value="1"/>
</dbReference>
<protein>
    <submittedName>
        <fullName evidence="2">Sugar/nucleoside kinase (Ribokinase family)</fullName>
    </submittedName>
</protein>
<dbReference type="Gene3D" id="3.40.1190.20">
    <property type="match status" value="1"/>
</dbReference>
<feature type="domain" description="Carbohydrate kinase PfkB" evidence="1">
    <location>
        <begin position="13"/>
        <end position="63"/>
    </location>
</feature>
<reference evidence="2 3" key="1">
    <citation type="submission" date="2020-08" db="EMBL/GenBank/DDBJ databases">
        <title>Genomic Encyclopedia of Type Strains, Phase IV (KMG-V): Genome sequencing to study the core and pangenomes of soil and plant-associated prokaryotes.</title>
        <authorList>
            <person name="Whitman W."/>
        </authorList>
    </citation>
    <scope>NUCLEOTIDE SEQUENCE [LARGE SCALE GENOMIC DNA]</scope>
    <source>
        <strain evidence="2 3">SEMIA 414</strain>
    </source>
</reference>
<comment type="caution">
    <text evidence="2">The sequence shown here is derived from an EMBL/GenBank/DDBJ whole genome shotgun (WGS) entry which is preliminary data.</text>
</comment>
<dbReference type="InterPro" id="IPR029056">
    <property type="entry name" value="Ribokinase-like"/>
</dbReference>
<dbReference type="InterPro" id="IPR011611">
    <property type="entry name" value="PfkB_dom"/>
</dbReference>
<keyword evidence="2" id="KW-0418">Kinase</keyword>
<dbReference type="GO" id="GO:0016301">
    <property type="term" value="F:kinase activity"/>
    <property type="evidence" value="ECO:0007669"/>
    <property type="project" value="UniProtKB-KW"/>
</dbReference>
<accession>A0A7W6URA3</accession>
<evidence type="ECO:0000259" key="1">
    <source>
        <dbReference type="Pfam" id="PF00294"/>
    </source>
</evidence>
<evidence type="ECO:0000313" key="2">
    <source>
        <dbReference type="EMBL" id="MBB4441931.1"/>
    </source>
</evidence>
<dbReference type="Proteomes" id="UP000533724">
    <property type="component" value="Unassembled WGS sequence"/>
</dbReference>
<dbReference type="Pfam" id="PF00294">
    <property type="entry name" value="PfkB"/>
    <property type="match status" value="1"/>
</dbReference>
<organism evidence="2 3">
    <name type="scientific">Rhizobium esperanzae</name>
    <dbReference type="NCBI Taxonomy" id="1967781"/>
    <lineage>
        <taxon>Bacteria</taxon>
        <taxon>Pseudomonadati</taxon>
        <taxon>Pseudomonadota</taxon>
        <taxon>Alphaproteobacteria</taxon>
        <taxon>Hyphomicrobiales</taxon>
        <taxon>Rhizobiaceae</taxon>
        <taxon>Rhizobium/Agrobacterium group</taxon>
        <taxon>Rhizobium</taxon>
    </lineage>
</organism>
<keyword evidence="2" id="KW-0808">Transferase</keyword>
<dbReference type="EMBL" id="JACIHI010000014">
    <property type="protein sequence ID" value="MBB4441931.1"/>
    <property type="molecule type" value="Genomic_DNA"/>
</dbReference>
<evidence type="ECO:0000313" key="3">
    <source>
        <dbReference type="Proteomes" id="UP000533724"/>
    </source>
</evidence>
<name>A0A7W6URA3_9HYPH</name>
<gene>
    <name evidence="2" type="ORF">GGE15_005222</name>
</gene>
<proteinExistence type="predicted"/>
<dbReference type="AlphaFoldDB" id="A0A7W6URA3"/>